<organism evidence="3 4">
    <name type="scientific">Tritrichomonas musculus</name>
    <dbReference type="NCBI Taxonomy" id="1915356"/>
    <lineage>
        <taxon>Eukaryota</taxon>
        <taxon>Metamonada</taxon>
        <taxon>Parabasalia</taxon>
        <taxon>Tritrichomonadida</taxon>
        <taxon>Tritrichomonadidae</taxon>
        <taxon>Tritrichomonas</taxon>
    </lineage>
</organism>
<dbReference type="EMBL" id="JAPFFF010000007">
    <property type="protein sequence ID" value="KAK8885518.1"/>
    <property type="molecule type" value="Genomic_DNA"/>
</dbReference>
<feature type="coiled-coil region" evidence="1">
    <location>
        <begin position="132"/>
        <end position="163"/>
    </location>
</feature>
<feature type="region of interest" description="Disordered" evidence="2">
    <location>
        <begin position="217"/>
        <end position="240"/>
    </location>
</feature>
<sequence>MSISKKEILKDINYIIEHSRNQARFNRAELESQENFINSLLLIIKNEAPEFIGKMTEIKDHYLKLLSKEKLLIEAEERYAEDLNDISIRFEVIYRLNEELIAGKKKVKDSRLRIDKLRKELEIDSVKGGQKKDKIEAEIAKAIDAKKEAIDELDAKYVQVIDQREKFAKFRINRLQHAFTNFGLVITSSMKEYTQEGEAFQSLINETQDQIDQLLEAGPPQPEEEEIKEVAGDSTTDNQE</sequence>
<proteinExistence type="predicted"/>
<accession>A0ABR2K339</accession>
<protein>
    <submittedName>
        <fullName evidence="3">Uncharacterized protein</fullName>
    </submittedName>
</protein>
<reference evidence="3 4" key="1">
    <citation type="submission" date="2024-04" db="EMBL/GenBank/DDBJ databases">
        <title>Tritrichomonas musculus Genome.</title>
        <authorList>
            <person name="Alves-Ferreira E."/>
            <person name="Grigg M."/>
            <person name="Lorenzi H."/>
            <person name="Galac M."/>
        </authorList>
    </citation>
    <scope>NUCLEOTIDE SEQUENCE [LARGE SCALE GENOMIC DNA]</scope>
    <source>
        <strain evidence="3 4">EAF2021</strain>
    </source>
</reference>
<evidence type="ECO:0000313" key="3">
    <source>
        <dbReference type="EMBL" id="KAK8885518.1"/>
    </source>
</evidence>
<evidence type="ECO:0000256" key="2">
    <source>
        <dbReference type="SAM" id="MobiDB-lite"/>
    </source>
</evidence>
<evidence type="ECO:0000313" key="4">
    <source>
        <dbReference type="Proteomes" id="UP001470230"/>
    </source>
</evidence>
<dbReference type="Proteomes" id="UP001470230">
    <property type="component" value="Unassembled WGS sequence"/>
</dbReference>
<gene>
    <name evidence="3" type="ORF">M9Y10_040967</name>
</gene>
<name>A0ABR2K339_9EUKA</name>
<comment type="caution">
    <text evidence="3">The sequence shown here is derived from an EMBL/GenBank/DDBJ whole genome shotgun (WGS) entry which is preliminary data.</text>
</comment>
<keyword evidence="4" id="KW-1185">Reference proteome</keyword>
<evidence type="ECO:0000256" key="1">
    <source>
        <dbReference type="SAM" id="Coils"/>
    </source>
</evidence>
<keyword evidence="1" id="KW-0175">Coiled coil</keyword>